<feature type="signal peptide" evidence="2">
    <location>
        <begin position="1"/>
        <end position="26"/>
    </location>
</feature>
<evidence type="ECO:0000256" key="1">
    <source>
        <dbReference type="SAM" id="MobiDB-lite"/>
    </source>
</evidence>
<proteinExistence type="predicted"/>
<sequence>MVSKTSFIVLGLVLAVVLLISSEVAARDLVTVNGVEDVKYEDNNGLFKNGGGRGSNGEGKHSGVTANGVEDVKYDDNNGRFKNGGGRRGNGGGRGGNGGGKGNAFSSSGAINCQPNCCGRLGSNCLCC</sequence>
<dbReference type="InterPro" id="IPR010800">
    <property type="entry name" value="GRP"/>
</dbReference>
<dbReference type="PANTHER" id="PTHR37389">
    <property type="entry name" value="NODULIN-24"/>
    <property type="match status" value="1"/>
</dbReference>
<dbReference type="PANTHER" id="PTHR37389:SF16">
    <property type="entry name" value="GLYCINE-RICH CELL WALL STRUCTURAL PROTEIN"/>
    <property type="match status" value="1"/>
</dbReference>
<evidence type="ECO:0000313" key="3">
    <source>
        <dbReference type="EMBL" id="PIA40473.1"/>
    </source>
</evidence>
<keyword evidence="4" id="KW-1185">Reference proteome</keyword>
<dbReference type="STRING" id="218851.A0A2G5DAG0"/>
<keyword evidence="2" id="KW-0732">Signal</keyword>
<accession>A0A2G5DAG0</accession>
<feature type="region of interest" description="Disordered" evidence="1">
    <location>
        <begin position="49"/>
        <end position="100"/>
    </location>
</feature>
<name>A0A2G5DAG0_AQUCA</name>
<dbReference type="InParanoid" id="A0A2G5DAG0"/>
<dbReference type="EMBL" id="KZ305042">
    <property type="protein sequence ID" value="PIA40473.1"/>
    <property type="molecule type" value="Genomic_DNA"/>
</dbReference>
<reference evidence="3 4" key="1">
    <citation type="submission" date="2017-09" db="EMBL/GenBank/DDBJ databases">
        <title>WGS assembly of Aquilegia coerulea Goldsmith.</title>
        <authorList>
            <person name="Hodges S."/>
            <person name="Kramer E."/>
            <person name="Nordborg M."/>
            <person name="Tomkins J."/>
            <person name="Borevitz J."/>
            <person name="Derieg N."/>
            <person name="Yan J."/>
            <person name="Mihaltcheva S."/>
            <person name="Hayes R.D."/>
            <person name="Rokhsar D."/>
        </authorList>
    </citation>
    <scope>NUCLEOTIDE SEQUENCE [LARGE SCALE GENOMIC DNA]</scope>
    <source>
        <strain evidence="4">cv. Goldsmith</strain>
    </source>
</reference>
<evidence type="ECO:0008006" key="5">
    <source>
        <dbReference type="Google" id="ProtNLM"/>
    </source>
</evidence>
<dbReference type="Pfam" id="PF07172">
    <property type="entry name" value="GRP"/>
    <property type="match status" value="1"/>
</dbReference>
<feature type="compositionally biased region" description="Gly residues" evidence="1">
    <location>
        <begin position="82"/>
        <end position="100"/>
    </location>
</feature>
<organism evidence="3 4">
    <name type="scientific">Aquilegia coerulea</name>
    <name type="common">Rocky mountain columbine</name>
    <dbReference type="NCBI Taxonomy" id="218851"/>
    <lineage>
        <taxon>Eukaryota</taxon>
        <taxon>Viridiplantae</taxon>
        <taxon>Streptophyta</taxon>
        <taxon>Embryophyta</taxon>
        <taxon>Tracheophyta</taxon>
        <taxon>Spermatophyta</taxon>
        <taxon>Magnoliopsida</taxon>
        <taxon>Ranunculales</taxon>
        <taxon>Ranunculaceae</taxon>
        <taxon>Thalictroideae</taxon>
        <taxon>Aquilegia</taxon>
    </lineage>
</organism>
<evidence type="ECO:0000256" key="2">
    <source>
        <dbReference type="SAM" id="SignalP"/>
    </source>
</evidence>
<dbReference type="Proteomes" id="UP000230069">
    <property type="component" value="Unassembled WGS sequence"/>
</dbReference>
<feature type="compositionally biased region" description="Basic and acidic residues" evidence="1">
    <location>
        <begin position="70"/>
        <end position="79"/>
    </location>
</feature>
<gene>
    <name evidence="3" type="ORF">AQUCO_02500284v1</name>
</gene>
<protein>
    <recommendedName>
        <fullName evidence="5">Glycine-rich protein</fullName>
    </recommendedName>
</protein>
<evidence type="ECO:0000313" key="4">
    <source>
        <dbReference type="Proteomes" id="UP000230069"/>
    </source>
</evidence>
<feature type="chain" id="PRO_5013882155" description="Glycine-rich protein" evidence="2">
    <location>
        <begin position="27"/>
        <end position="128"/>
    </location>
</feature>
<dbReference type="AlphaFoldDB" id="A0A2G5DAG0"/>